<dbReference type="OrthoDB" id="5989649at2759"/>
<accession>A0A7D9IET1</accession>
<evidence type="ECO:0000256" key="3">
    <source>
        <dbReference type="ARBA" id="ARBA00022737"/>
    </source>
</evidence>
<evidence type="ECO:0000313" key="7">
    <source>
        <dbReference type="Proteomes" id="UP001152795"/>
    </source>
</evidence>
<dbReference type="GO" id="GO:0005604">
    <property type="term" value="C:basement membrane"/>
    <property type="evidence" value="ECO:0007669"/>
    <property type="project" value="TreeGrafter"/>
</dbReference>
<feature type="disulfide bond" evidence="5">
    <location>
        <begin position="144"/>
        <end position="151"/>
    </location>
</feature>
<dbReference type="AlphaFoldDB" id="A0A7D9IET1"/>
<dbReference type="CDD" id="cd00191">
    <property type="entry name" value="TY"/>
    <property type="match status" value="1"/>
</dbReference>
<keyword evidence="7" id="KW-1185">Reference proteome</keyword>
<dbReference type="Pfam" id="PF00086">
    <property type="entry name" value="Thyroglobulin_1"/>
    <property type="match status" value="1"/>
</dbReference>
<comment type="subcellular location">
    <subcellularLocation>
        <location evidence="1">Secreted</location>
    </subcellularLocation>
</comment>
<dbReference type="PANTHER" id="PTHR12352:SF3">
    <property type="entry name" value="NIDOGEN-2"/>
    <property type="match status" value="1"/>
</dbReference>
<evidence type="ECO:0000313" key="6">
    <source>
        <dbReference type="EMBL" id="CAB4003559.1"/>
    </source>
</evidence>
<organism evidence="6 7">
    <name type="scientific">Paramuricea clavata</name>
    <name type="common">Red gorgonian</name>
    <name type="synonym">Violescent sea-whip</name>
    <dbReference type="NCBI Taxonomy" id="317549"/>
    <lineage>
        <taxon>Eukaryota</taxon>
        <taxon>Metazoa</taxon>
        <taxon>Cnidaria</taxon>
        <taxon>Anthozoa</taxon>
        <taxon>Octocorallia</taxon>
        <taxon>Malacalcyonacea</taxon>
        <taxon>Plexauridae</taxon>
        <taxon>Paramuricea</taxon>
    </lineage>
</organism>
<dbReference type="Gene3D" id="4.10.800.10">
    <property type="entry name" value="Thyroglobulin type-1"/>
    <property type="match status" value="1"/>
</dbReference>
<evidence type="ECO:0000256" key="1">
    <source>
        <dbReference type="ARBA" id="ARBA00004613"/>
    </source>
</evidence>
<keyword evidence="2" id="KW-0964">Secreted</keyword>
<evidence type="ECO:0000256" key="4">
    <source>
        <dbReference type="ARBA" id="ARBA00023157"/>
    </source>
</evidence>
<name>A0A7D9IET1_PARCT</name>
<comment type="caution">
    <text evidence="6">The sequence shown here is derived from an EMBL/GenBank/DDBJ whole genome shotgun (WGS) entry which is preliminary data.</text>
</comment>
<evidence type="ECO:0000256" key="2">
    <source>
        <dbReference type="ARBA" id="ARBA00022525"/>
    </source>
</evidence>
<dbReference type="SMART" id="SM00211">
    <property type="entry name" value="TY"/>
    <property type="match status" value="1"/>
</dbReference>
<dbReference type="PANTHER" id="PTHR12352">
    <property type="entry name" value="SECRETED MODULAR CALCIUM-BINDING PROTEIN"/>
    <property type="match status" value="1"/>
</dbReference>
<dbReference type="InterPro" id="IPR036857">
    <property type="entry name" value="Thyroglobulin_1_sf"/>
</dbReference>
<dbReference type="SUPFAM" id="SSF57610">
    <property type="entry name" value="Thyroglobulin type-1 domain"/>
    <property type="match status" value="1"/>
</dbReference>
<dbReference type="EMBL" id="CACRXK020004663">
    <property type="protein sequence ID" value="CAB4003559.1"/>
    <property type="molecule type" value="Genomic_DNA"/>
</dbReference>
<protein>
    <submittedName>
        <fullName evidence="6">HLA class II histocompatibility antigen gamma chain isoform X1</fullName>
    </submittedName>
</protein>
<reference evidence="6" key="1">
    <citation type="submission" date="2020-04" db="EMBL/GenBank/DDBJ databases">
        <authorList>
            <person name="Alioto T."/>
            <person name="Alioto T."/>
            <person name="Gomez Garrido J."/>
        </authorList>
    </citation>
    <scope>NUCLEOTIDE SEQUENCE</scope>
    <source>
        <strain evidence="6">A484AB</strain>
    </source>
</reference>
<dbReference type="GO" id="GO:0005615">
    <property type="term" value="C:extracellular space"/>
    <property type="evidence" value="ECO:0007669"/>
    <property type="project" value="TreeGrafter"/>
</dbReference>
<dbReference type="PROSITE" id="PS51162">
    <property type="entry name" value="THYROGLOBULIN_1_2"/>
    <property type="match status" value="1"/>
</dbReference>
<sequence>MCLRNMCDDDVSCPAYPQASCRMNYCGHCSAEFVFPNGTIADCGKQDVTLKQRSVQCEDKNNTMYICSSSLCKGQTCARNPKATCRVPPFSCDCAVEFYDEDGNKVDCLTECQRKRKDLETGPLLVGAYKPSCDEDGTYSPVQCHGSTGYCWCAFSDGTEWPGTRVRGQPDCTENKRPSIRSVHVRLSFDAKFDNIKDSLGDFKTVLVDHLKGRFGIHPKQVKNLKVSSGSIIVEFELFKHEEGRDIRNVSSQLRDMVS</sequence>
<proteinExistence type="predicted"/>
<evidence type="ECO:0000256" key="5">
    <source>
        <dbReference type="PROSITE-ProRule" id="PRU00500"/>
    </source>
</evidence>
<gene>
    <name evidence="6" type="ORF">PACLA_8A034372</name>
</gene>
<dbReference type="PROSITE" id="PS00484">
    <property type="entry name" value="THYROGLOBULIN_1_1"/>
    <property type="match status" value="1"/>
</dbReference>
<dbReference type="Proteomes" id="UP001152795">
    <property type="component" value="Unassembled WGS sequence"/>
</dbReference>
<keyword evidence="3" id="KW-0677">Repeat</keyword>
<comment type="caution">
    <text evidence="5">Lacks conserved residue(s) required for the propagation of feature annotation.</text>
</comment>
<dbReference type="InterPro" id="IPR051950">
    <property type="entry name" value="Dev_reg/Prot_inhib"/>
</dbReference>
<dbReference type="InterPro" id="IPR000716">
    <property type="entry name" value="Thyroglobulin_1"/>
</dbReference>
<keyword evidence="4 5" id="KW-1015">Disulfide bond</keyword>
<dbReference type="GO" id="GO:0007160">
    <property type="term" value="P:cell-matrix adhesion"/>
    <property type="evidence" value="ECO:0007669"/>
    <property type="project" value="TreeGrafter"/>
</dbReference>